<comment type="caution">
    <text evidence="1">The sequence shown here is derived from an EMBL/GenBank/DDBJ whole genome shotgun (WGS) entry which is preliminary data.</text>
</comment>
<name>A0A7D9EXI2_PARCT</name>
<dbReference type="AlphaFoldDB" id="A0A7D9EXI2"/>
<dbReference type="OrthoDB" id="5945078at2759"/>
<accession>A0A7D9EXI2</accession>
<dbReference type="EMBL" id="CACRXK020010198">
    <property type="protein sequence ID" value="CAB4018858.1"/>
    <property type="molecule type" value="Genomic_DNA"/>
</dbReference>
<reference evidence="1" key="1">
    <citation type="submission" date="2020-04" db="EMBL/GenBank/DDBJ databases">
        <authorList>
            <person name="Alioto T."/>
            <person name="Alioto T."/>
            <person name="Gomez Garrido J."/>
        </authorList>
    </citation>
    <scope>NUCLEOTIDE SEQUENCE</scope>
    <source>
        <strain evidence="1">A484AB</strain>
    </source>
</reference>
<gene>
    <name evidence="1" type="ORF">PACLA_8A046563</name>
</gene>
<evidence type="ECO:0000313" key="1">
    <source>
        <dbReference type="EMBL" id="CAB4018858.1"/>
    </source>
</evidence>
<dbReference type="Proteomes" id="UP001152795">
    <property type="component" value="Unassembled WGS sequence"/>
</dbReference>
<organism evidence="1 2">
    <name type="scientific">Paramuricea clavata</name>
    <name type="common">Red gorgonian</name>
    <name type="synonym">Violescent sea-whip</name>
    <dbReference type="NCBI Taxonomy" id="317549"/>
    <lineage>
        <taxon>Eukaryota</taxon>
        <taxon>Metazoa</taxon>
        <taxon>Cnidaria</taxon>
        <taxon>Anthozoa</taxon>
        <taxon>Octocorallia</taxon>
        <taxon>Malacalcyonacea</taxon>
        <taxon>Plexauridae</taxon>
        <taxon>Paramuricea</taxon>
    </lineage>
</organism>
<evidence type="ECO:0000313" key="2">
    <source>
        <dbReference type="Proteomes" id="UP001152795"/>
    </source>
</evidence>
<proteinExistence type="predicted"/>
<sequence>MPWTPDQRQRLAVEKDILEKYFPGKVEWVDPTGNTKVDVTMITNSNQTYCLRLYVPRDFPNSLPIMVVRSSPSPMPSWGNNAATHTLGRNREGFLVICHYRTEHWNSEHTFYETFMKGRLWLEAYEGHLSTDETMDSFLGHMN</sequence>
<protein>
    <submittedName>
        <fullName evidence="1">Uncharacterized protein</fullName>
    </submittedName>
</protein>
<keyword evidence="2" id="KW-1185">Reference proteome</keyword>